<evidence type="ECO:0000256" key="6">
    <source>
        <dbReference type="SAM" id="Phobius"/>
    </source>
</evidence>
<organism evidence="8">
    <name type="scientific">hydrothermal vent metagenome</name>
    <dbReference type="NCBI Taxonomy" id="652676"/>
    <lineage>
        <taxon>unclassified sequences</taxon>
        <taxon>metagenomes</taxon>
        <taxon>ecological metagenomes</taxon>
    </lineage>
</organism>
<evidence type="ECO:0000256" key="5">
    <source>
        <dbReference type="SAM" id="Coils"/>
    </source>
</evidence>
<dbReference type="Gene3D" id="1.10.287.70">
    <property type="match status" value="1"/>
</dbReference>
<keyword evidence="2 6" id="KW-0812">Transmembrane</keyword>
<proteinExistence type="predicted"/>
<feature type="transmembrane region" description="Helical" evidence="6">
    <location>
        <begin position="85"/>
        <end position="106"/>
    </location>
</feature>
<dbReference type="InterPro" id="IPR043203">
    <property type="entry name" value="VGCC_Ca_Na"/>
</dbReference>
<evidence type="ECO:0000256" key="2">
    <source>
        <dbReference type="ARBA" id="ARBA00022692"/>
    </source>
</evidence>
<dbReference type="InterPro" id="IPR005821">
    <property type="entry name" value="Ion_trans_dom"/>
</dbReference>
<dbReference type="GO" id="GO:0001518">
    <property type="term" value="C:voltage-gated sodium channel complex"/>
    <property type="evidence" value="ECO:0007669"/>
    <property type="project" value="TreeGrafter"/>
</dbReference>
<feature type="coiled-coil region" evidence="5">
    <location>
        <begin position="222"/>
        <end position="266"/>
    </location>
</feature>
<sequence length="271" mass="31232">MLQKKIFKFVHSSLFEKTIIGLILLNAVVLGLETDAGLRLSYGEWFEFMQNMVLLVFIVEFLLKIIAVTPRLMLYFGNGWNLFDFSIIVLSLVPATGELAIIARLARLLRVLRLVSAIPELRLIVTTLMRSIPSMGHIVMLMSIIFYIYAIAGYHLFHAHDPQHWGNLGVSILTLFRVVTLEDWTDLMYTALELHEWAWIYFVSFIFVGTFVIINLFIAVVLNNLEKSKAEALEELREDLHQPVTRKDLLKELAETQQALIRLRKSIEKVE</sequence>
<dbReference type="GO" id="GO:0005248">
    <property type="term" value="F:voltage-gated sodium channel activity"/>
    <property type="evidence" value="ECO:0007669"/>
    <property type="project" value="TreeGrafter"/>
</dbReference>
<evidence type="ECO:0000256" key="3">
    <source>
        <dbReference type="ARBA" id="ARBA00022989"/>
    </source>
</evidence>
<keyword evidence="3 6" id="KW-1133">Transmembrane helix</keyword>
<dbReference type="SUPFAM" id="SSF81324">
    <property type="entry name" value="Voltage-gated potassium channels"/>
    <property type="match status" value="1"/>
</dbReference>
<gene>
    <name evidence="8" type="ORF">MNBD_GAMMA09-438</name>
</gene>
<dbReference type="Pfam" id="PF00520">
    <property type="entry name" value="Ion_trans"/>
    <property type="match status" value="1"/>
</dbReference>
<dbReference type="AlphaFoldDB" id="A0A3B0WY66"/>
<keyword evidence="8" id="KW-0406">Ion transport</keyword>
<feature type="transmembrane region" description="Helical" evidence="6">
    <location>
        <begin position="198"/>
        <end position="222"/>
    </location>
</feature>
<keyword evidence="8" id="KW-0813">Transport</keyword>
<dbReference type="PANTHER" id="PTHR10037:SF62">
    <property type="entry name" value="SODIUM CHANNEL PROTEIN 60E"/>
    <property type="match status" value="1"/>
</dbReference>
<feature type="domain" description="Ion transport" evidence="7">
    <location>
        <begin position="13"/>
        <end position="231"/>
    </location>
</feature>
<reference evidence="8" key="1">
    <citation type="submission" date="2018-06" db="EMBL/GenBank/DDBJ databases">
        <authorList>
            <person name="Zhirakovskaya E."/>
        </authorList>
    </citation>
    <scope>NUCLEOTIDE SEQUENCE</scope>
</reference>
<comment type="subcellular location">
    <subcellularLocation>
        <location evidence="1">Membrane</location>
        <topology evidence="1">Multi-pass membrane protein</topology>
    </subcellularLocation>
</comment>
<dbReference type="Gene3D" id="1.20.120.350">
    <property type="entry name" value="Voltage-gated potassium channels. Chain C"/>
    <property type="match status" value="1"/>
</dbReference>
<dbReference type="EMBL" id="UOFI01000007">
    <property type="protein sequence ID" value="VAW60968.1"/>
    <property type="molecule type" value="Genomic_DNA"/>
</dbReference>
<evidence type="ECO:0000259" key="7">
    <source>
        <dbReference type="Pfam" id="PF00520"/>
    </source>
</evidence>
<feature type="transmembrane region" description="Helical" evidence="6">
    <location>
        <begin position="53"/>
        <end position="73"/>
    </location>
</feature>
<dbReference type="PANTHER" id="PTHR10037">
    <property type="entry name" value="VOLTAGE-GATED CATION CHANNEL CALCIUM AND SODIUM"/>
    <property type="match status" value="1"/>
</dbReference>
<feature type="transmembrane region" description="Helical" evidence="6">
    <location>
        <begin position="138"/>
        <end position="157"/>
    </location>
</feature>
<evidence type="ECO:0000313" key="8">
    <source>
        <dbReference type="EMBL" id="VAW60968.1"/>
    </source>
</evidence>
<evidence type="ECO:0000256" key="1">
    <source>
        <dbReference type="ARBA" id="ARBA00004141"/>
    </source>
</evidence>
<feature type="transmembrane region" description="Helical" evidence="6">
    <location>
        <begin position="14"/>
        <end position="32"/>
    </location>
</feature>
<keyword evidence="5" id="KW-0175">Coiled coil</keyword>
<name>A0A3B0WY66_9ZZZZ</name>
<keyword evidence="4 6" id="KW-0472">Membrane</keyword>
<keyword evidence="8" id="KW-0407">Ion channel</keyword>
<evidence type="ECO:0000256" key="4">
    <source>
        <dbReference type="ARBA" id="ARBA00023136"/>
    </source>
</evidence>
<dbReference type="InterPro" id="IPR027359">
    <property type="entry name" value="Volt_channel_dom_sf"/>
</dbReference>
<protein>
    <submittedName>
        <fullName evidence="8">Voltage-gated sodium channel subunit</fullName>
    </submittedName>
</protein>
<accession>A0A3B0WY66</accession>